<dbReference type="Proteomes" id="UP000006222">
    <property type="component" value="Unassembled WGS sequence"/>
</dbReference>
<protein>
    <submittedName>
        <fullName evidence="2">Uncharacterized protein</fullName>
    </submittedName>
</protein>
<accession>F2AN90</accession>
<evidence type="ECO:0000313" key="2">
    <source>
        <dbReference type="EMBL" id="EGF28911.1"/>
    </source>
</evidence>
<proteinExistence type="predicted"/>
<organism evidence="2 3">
    <name type="scientific">Rhodopirellula baltica WH47</name>
    <dbReference type="NCBI Taxonomy" id="991778"/>
    <lineage>
        <taxon>Bacteria</taxon>
        <taxon>Pseudomonadati</taxon>
        <taxon>Planctomycetota</taxon>
        <taxon>Planctomycetia</taxon>
        <taxon>Pirellulales</taxon>
        <taxon>Pirellulaceae</taxon>
        <taxon>Rhodopirellula</taxon>
    </lineage>
</organism>
<name>F2AN90_RHOBT</name>
<keyword evidence="1" id="KW-0472">Membrane</keyword>
<dbReference type="EMBL" id="AFAR01000065">
    <property type="protein sequence ID" value="EGF28911.1"/>
    <property type="molecule type" value="Genomic_DNA"/>
</dbReference>
<reference evidence="2 3" key="1">
    <citation type="journal article" date="2013" name="Mar. Genomics">
        <title>Expression of sulfatases in Rhodopirellula baltica and the diversity of sulfatases in the genus Rhodopirellula.</title>
        <authorList>
            <person name="Wegner C.E."/>
            <person name="Richter-Heitmann T."/>
            <person name="Klindworth A."/>
            <person name="Klockow C."/>
            <person name="Richter M."/>
            <person name="Achstetter T."/>
            <person name="Glockner F.O."/>
            <person name="Harder J."/>
        </authorList>
    </citation>
    <scope>NUCLEOTIDE SEQUENCE [LARGE SCALE GENOMIC DNA]</scope>
    <source>
        <strain evidence="2 3">WH47</strain>
    </source>
</reference>
<keyword evidence="1" id="KW-0812">Transmembrane</keyword>
<dbReference type="AlphaFoldDB" id="F2AN90"/>
<feature type="transmembrane region" description="Helical" evidence="1">
    <location>
        <begin position="12"/>
        <end position="31"/>
    </location>
</feature>
<sequence length="55" mass="6368">MISANTAPDGSWCIAFLIVFSLKNFAFRFRYFNNKSSQDRIVMLGFKRSIIPFSL</sequence>
<evidence type="ECO:0000256" key="1">
    <source>
        <dbReference type="SAM" id="Phobius"/>
    </source>
</evidence>
<gene>
    <name evidence="2" type="ORF">RBWH47_03303</name>
</gene>
<evidence type="ECO:0000313" key="3">
    <source>
        <dbReference type="Proteomes" id="UP000006222"/>
    </source>
</evidence>
<dbReference type="PATRIC" id="fig|991778.3.peg.1217"/>
<keyword evidence="1" id="KW-1133">Transmembrane helix</keyword>
<comment type="caution">
    <text evidence="2">The sequence shown here is derived from an EMBL/GenBank/DDBJ whole genome shotgun (WGS) entry which is preliminary data.</text>
</comment>